<dbReference type="CDD" id="cd10938">
    <property type="entry name" value="CE4_HpPgdA_like"/>
    <property type="match status" value="1"/>
</dbReference>
<sequence>MNSTTRFVPTPWPDGHAYGATVSFDFDAEEVWIGENPENAGRVGVLSQGSYGPRVGVPLILDLLEKHRVTASFFVCGKDALRHPDVVRSIIDAGHEVAHHGHSHTNPTQLDRSAERTELHEGLRVLRQLGADVAGYRSPSWEFTEHTLDLLQEAGFEYSSNLLNDIRPYRHAAHDLAELPVSWILDDAPHFWFANDTWEKTIRSPREVLDVWLPEIDGIAALGGHVMLTMHPMIIGRPSRLTMLDQVLGHLRDTGAWLGTARQAAALAGDGAAAATLAPVTLPAAQAPETLPSGAAR</sequence>
<gene>
    <name evidence="2" type="ORF">GCM10023081_18200</name>
</gene>
<dbReference type="InterPro" id="IPR011330">
    <property type="entry name" value="Glyco_hydro/deAcase_b/a-brl"/>
</dbReference>
<dbReference type="InterPro" id="IPR002509">
    <property type="entry name" value="NODB_dom"/>
</dbReference>
<organism evidence="2 3">
    <name type="scientific">Arthrobacter ginkgonis</name>
    <dbReference type="NCBI Taxonomy" id="1630594"/>
    <lineage>
        <taxon>Bacteria</taxon>
        <taxon>Bacillati</taxon>
        <taxon>Actinomycetota</taxon>
        <taxon>Actinomycetes</taxon>
        <taxon>Micrococcales</taxon>
        <taxon>Micrococcaceae</taxon>
        <taxon>Arthrobacter</taxon>
    </lineage>
</organism>
<dbReference type="Pfam" id="PF01522">
    <property type="entry name" value="Polysacc_deac_1"/>
    <property type="match status" value="1"/>
</dbReference>
<dbReference type="PANTHER" id="PTHR47561:SF1">
    <property type="entry name" value="POLYSACCHARIDE DEACETYLASE FAMILY PROTEIN (AFU_ORTHOLOGUE AFUA_6G05030)"/>
    <property type="match status" value="1"/>
</dbReference>
<comment type="caution">
    <text evidence="2">The sequence shown here is derived from an EMBL/GenBank/DDBJ whole genome shotgun (WGS) entry which is preliminary data.</text>
</comment>
<accession>A0ABP7C579</accession>
<evidence type="ECO:0000259" key="1">
    <source>
        <dbReference type="PROSITE" id="PS51677"/>
    </source>
</evidence>
<dbReference type="PROSITE" id="PS51677">
    <property type="entry name" value="NODB"/>
    <property type="match status" value="1"/>
</dbReference>
<dbReference type="RefSeq" id="WP_345150196.1">
    <property type="nucleotide sequence ID" value="NZ_BAABEO010000011.1"/>
</dbReference>
<evidence type="ECO:0000313" key="2">
    <source>
        <dbReference type="EMBL" id="GAA3680418.1"/>
    </source>
</evidence>
<dbReference type="Proteomes" id="UP001500752">
    <property type="component" value="Unassembled WGS sequence"/>
</dbReference>
<name>A0ABP7C579_9MICC</name>
<evidence type="ECO:0000313" key="3">
    <source>
        <dbReference type="Proteomes" id="UP001500752"/>
    </source>
</evidence>
<dbReference type="PANTHER" id="PTHR47561">
    <property type="entry name" value="POLYSACCHARIDE DEACETYLASE FAMILY PROTEIN (AFU_ORTHOLOGUE AFUA_6G05030)"/>
    <property type="match status" value="1"/>
</dbReference>
<feature type="domain" description="NodB homology" evidence="1">
    <location>
        <begin position="42"/>
        <end position="259"/>
    </location>
</feature>
<keyword evidence="3" id="KW-1185">Reference proteome</keyword>
<dbReference type="InterPro" id="IPR037950">
    <property type="entry name" value="PgdA-like"/>
</dbReference>
<dbReference type="SUPFAM" id="SSF88713">
    <property type="entry name" value="Glycoside hydrolase/deacetylase"/>
    <property type="match status" value="1"/>
</dbReference>
<dbReference type="EMBL" id="BAABEO010000011">
    <property type="protein sequence ID" value="GAA3680418.1"/>
    <property type="molecule type" value="Genomic_DNA"/>
</dbReference>
<protein>
    <submittedName>
        <fullName evidence="2">Polysaccharide deacetylase</fullName>
    </submittedName>
</protein>
<reference evidence="3" key="1">
    <citation type="journal article" date="2019" name="Int. J. Syst. Evol. Microbiol.">
        <title>The Global Catalogue of Microorganisms (GCM) 10K type strain sequencing project: providing services to taxonomists for standard genome sequencing and annotation.</title>
        <authorList>
            <consortium name="The Broad Institute Genomics Platform"/>
            <consortium name="The Broad Institute Genome Sequencing Center for Infectious Disease"/>
            <person name="Wu L."/>
            <person name="Ma J."/>
        </authorList>
    </citation>
    <scope>NUCLEOTIDE SEQUENCE [LARGE SCALE GENOMIC DNA]</scope>
    <source>
        <strain evidence="3">JCM 30742</strain>
    </source>
</reference>
<proteinExistence type="predicted"/>
<dbReference type="Gene3D" id="3.20.20.370">
    <property type="entry name" value="Glycoside hydrolase/deacetylase"/>
    <property type="match status" value="1"/>
</dbReference>